<evidence type="ECO:0000313" key="2">
    <source>
        <dbReference type="Proteomes" id="UP000035489"/>
    </source>
</evidence>
<evidence type="ECO:0000313" key="1">
    <source>
        <dbReference type="EMBL" id="KLK94917.1"/>
    </source>
</evidence>
<dbReference type="InterPro" id="IPR027910">
    <property type="entry name" value="YdiL_sf"/>
</dbReference>
<comment type="caution">
    <text evidence="1">The sequence shown here is derived from an EMBL/GenBank/DDBJ whole genome shotgun (WGS) entry which is preliminary data.</text>
</comment>
<dbReference type="EMBL" id="LCYG01000004">
    <property type="protein sequence ID" value="KLK94917.1"/>
    <property type="molecule type" value="Genomic_DNA"/>
</dbReference>
<proteinExistence type="predicted"/>
<name>A0A0H1RQI5_9HYPH</name>
<accession>A0A0H1RQI5</accession>
<dbReference type="Proteomes" id="UP000035489">
    <property type="component" value="Unassembled WGS sequence"/>
</dbReference>
<dbReference type="OrthoDB" id="8020038at2"/>
<reference evidence="1 2" key="1">
    <citation type="submission" date="2015-05" db="EMBL/GenBank/DDBJ databases">
        <title>Draft genome sequence of Microvirga vignae strain BR3299, a novel nitrogen fixing bacteria isolated from Brazil semi-aired region.</title>
        <authorList>
            <person name="Zilli J.E."/>
            <person name="Passos S.R."/>
            <person name="Leite J."/>
            <person name="Baldani J.I."/>
            <person name="Xavier G.R."/>
            <person name="Rumjaneck N.G."/>
            <person name="Simoes-Araujo J.L."/>
        </authorList>
    </citation>
    <scope>NUCLEOTIDE SEQUENCE [LARGE SCALE GENOMIC DNA]</scope>
    <source>
        <strain evidence="1 2">BR3299</strain>
    </source>
</reference>
<dbReference type="AlphaFoldDB" id="A0A0H1RQI5"/>
<keyword evidence="2" id="KW-1185">Reference proteome</keyword>
<evidence type="ECO:0008006" key="3">
    <source>
        <dbReference type="Google" id="ProtNLM"/>
    </source>
</evidence>
<gene>
    <name evidence="1" type="ORF">AA309_01610</name>
</gene>
<dbReference type="RefSeq" id="WP_047187224.1">
    <property type="nucleotide sequence ID" value="NZ_LCYG01000004.1"/>
</dbReference>
<protein>
    <recommendedName>
        <fullName evidence="3">HTH cro/C1-type domain-containing protein</fullName>
    </recommendedName>
</protein>
<dbReference type="Gene3D" id="1.10.3100.10">
    <property type="entry name" value="Putative cytoplasmic protein"/>
    <property type="match status" value="1"/>
</dbReference>
<dbReference type="InterPro" id="IPR010982">
    <property type="entry name" value="Lambda_DNA-bd_dom_sf"/>
</dbReference>
<organism evidence="1 2">
    <name type="scientific">Microvirga vignae</name>
    <dbReference type="NCBI Taxonomy" id="1225564"/>
    <lineage>
        <taxon>Bacteria</taxon>
        <taxon>Pseudomonadati</taxon>
        <taxon>Pseudomonadota</taxon>
        <taxon>Alphaproteobacteria</taxon>
        <taxon>Hyphomicrobiales</taxon>
        <taxon>Methylobacteriaceae</taxon>
        <taxon>Microvirga</taxon>
    </lineage>
</organism>
<sequence>MSEQSKIEELLGLRKALGFNQNQMAHVIDVSLREYQALEWGEKEIHDLYLRALERIAMQYAVHLEDPRLVPQAIRDDVVKLAKIVAATS</sequence>
<dbReference type="GO" id="GO:0003677">
    <property type="term" value="F:DNA binding"/>
    <property type="evidence" value="ECO:0007669"/>
    <property type="project" value="InterPro"/>
</dbReference>
<dbReference type="SUPFAM" id="SSF47413">
    <property type="entry name" value="lambda repressor-like DNA-binding domains"/>
    <property type="match status" value="1"/>
</dbReference>
<dbReference type="PATRIC" id="fig|1225564.3.peg.4243"/>